<dbReference type="AlphaFoldDB" id="A0A1V9EDE8"/>
<dbReference type="Proteomes" id="UP000192610">
    <property type="component" value="Unassembled WGS sequence"/>
</dbReference>
<accession>A0A1V9EDE8</accession>
<sequence>MPLTDKLVELLSCQVTGKQPNDFVFPSPKGKSIDDRMLQRRVLKPVLKKLGLADRDLYAARHSFGTRAVQQGMALTDVAYLMGHTTVETAMRNYVSVTKPAVALPSISDKSK</sequence>
<proteinExistence type="predicted"/>
<dbReference type="InterPro" id="IPR002104">
    <property type="entry name" value="Integrase_catalytic"/>
</dbReference>
<dbReference type="GO" id="GO:0015074">
    <property type="term" value="P:DNA integration"/>
    <property type="evidence" value="ECO:0007669"/>
    <property type="project" value="InterPro"/>
</dbReference>
<feature type="domain" description="Tyr recombinase" evidence="2">
    <location>
        <begin position="1"/>
        <end position="109"/>
    </location>
</feature>
<dbReference type="InterPro" id="IPR011010">
    <property type="entry name" value="DNA_brk_join_enz"/>
</dbReference>
<dbReference type="GO" id="GO:0003677">
    <property type="term" value="F:DNA binding"/>
    <property type="evidence" value="ECO:0007669"/>
    <property type="project" value="InterPro"/>
</dbReference>
<comment type="caution">
    <text evidence="3">The sequence shown here is derived from an EMBL/GenBank/DDBJ whole genome shotgun (WGS) entry which is preliminary data.</text>
</comment>
<evidence type="ECO:0000313" key="3">
    <source>
        <dbReference type="EMBL" id="OQP44138.1"/>
    </source>
</evidence>
<dbReference type="Pfam" id="PF00589">
    <property type="entry name" value="Phage_integrase"/>
    <property type="match status" value="1"/>
</dbReference>
<reference evidence="4" key="1">
    <citation type="submission" date="2016-04" db="EMBL/GenBank/DDBJ databases">
        <authorList>
            <person name="Chen L."/>
            <person name="Zhuang W."/>
            <person name="Wang G."/>
        </authorList>
    </citation>
    <scope>NUCLEOTIDE SEQUENCE [LARGE SCALE GENOMIC DNA]</scope>
    <source>
        <strain evidence="4">17621</strain>
    </source>
</reference>
<dbReference type="GO" id="GO:0006310">
    <property type="term" value="P:DNA recombination"/>
    <property type="evidence" value="ECO:0007669"/>
    <property type="project" value="UniProtKB-KW"/>
</dbReference>
<organism evidence="3 4">
    <name type="scientific">Niastella yeongjuensis</name>
    <dbReference type="NCBI Taxonomy" id="354355"/>
    <lineage>
        <taxon>Bacteria</taxon>
        <taxon>Pseudomonadati</taxon>
        <taxon>Bacteroidota</taxon>
        <taxon>Chitinophagia</taxon>
        <taxon>Chitinophagales</taxon>
        <taxon>Chitinophagaceae</taxon>
        <taxon>Niastella</taxon>
    </lineage>
</organism>
<gene>
    <name evidence="3" type="ORF">A4H97_33750</name>
</gene>
<dbReference type="Gene3D" id="1.10.443.10">
    <property type="entry name" value="Intergrase catalytic core"/>
    <property type="match status" value="1"/>
</dbReference>
<keyword evidence="1" id="KW-0233">DNA recombination</keyword>
<dbReference type="InterPro" id="IPR013762">
    <property type="entry name" value="Integrase-like_cat_sf"/>
</dbReference>
<name>A0A1V9EDE8_9BACT</name>
<evidence type="ECO:0000259" key="2">
    <source>
        <dbReference type="PROSITE" id="PS51898"/>
    </source>
</evidence>
<keyword evidence="4" id="KW-1185">Reference proteome</keyword>
<protein>
    <recommendedName>
        <fullName evidence="2">Tyr recombinase domain-containing protein</fullName>
    </recommendedName>
</protein>
<evidence type="ECO:0000313" key="4">
    <source>
        <dbReference type="Proteomes" id="UP000192610"/>
    </source>
</evidence>
<dbReference type="EMBL" id="LVXG01000039">
    <property type="protein sequence ID" value="OQP44138.1"/>
    <property type="molecule type" value="Genomic_DNA"/>
</dbReference>
<dbReference type="SUPFAM" id="SSF56349">
    <property type="entry name" value="DNA breaking-rejoining enzymes"/>
    <property type="match status" value="1"/>
</dbReference>
<dbReference type="PROSITE" id="PS51898">
    <property type="entry name" value="TYR_RECOMBINASE"/>
    <property type="match status" value="1"/>
</dbReference>
<evidence type="ECO:0000256" key="1">
    <source>
        <dbReference type="ARBA" id="ARBA00023172"/>
    </source>
</evidence>